<evidence type="ECO:0000313" key="3">
    <source>
        <dbReference type="Proteomes" id="UP001589709"/>
    </source>
</evidence>
<evidence type="ECO:0008006" key="4">
    <source>
        <dbReference type="Google" id="ProtNLM"/>
    </source>
</evidence>
<gene>
    <name evidence="2" type="ORF">ACFF45_34595</name>
</gene>
<proteinExistence type="predicted"/>
<accession>A0ABV5NBK2</accession>
<sequence length="114" mass="12398">MLGTVLLAFAAGFWAGNGLPYYVAGSTGDRTAPSPFRPSAVTNVLTGWLMLLVAGVCWHYADTDAHPLPGHGAAAAGVLLVGLIHARLWRADPWHRRSRPPRRDGLRVFRRMRG</sequence>
<comment type="caution">
    <text evidence="2">The sequence shown here is derived from an EMBL/GenBank/DDBJ whole genome shotgun (WGS) entry which is preliminary data.</text>
</comment>
<dbReference type="Proteomes" id="UP001589709">
    <property type="component" value="Unassembled WGS sequence"/>
</dbReference>
<feature type="transmembrane region" description="Helical" evidence="1">
    <location>
        <begin position="68"/>
        <end position="89"/>
    </location>
</feature>
<organism evidence="2 3">
    <name type="scientific">Streptomyces cinereospinus</name>
    <dbReference type="NCBI Taxonomy" id="285561"/>
    <lineage>
        <taxon>Bacteria</taxon>
        <taxon>Bacillati</taxon>
        <taxon>Actinomycetota</taxon>
        <taxon>Actinomycetes</taxon>
        <taxon>Kitasatosporales</taxon>
        <taxon>Streptomycetaceae</taxon>
        <taxon>Streptomyces</taxon>
    </lineage>
</organism>
<dbReference type="EMBL" id="JBHMCY010000128">
    <property type="protein sequence ID" value="MFB9467675.1"/>
    <property type="molecule type" value="Genomic_DNA"/>
</dbReference>
<keyword evidence="3" id="KW-1185">Reference proteome</keyword>
<protein>
    <recommendedName>
        <fullName evidence="4">DUF998 domain-containing protein</fullName>
    </recommendedName>
</protein>
<evidence type="ECO:0000256" key="1">
    <source>
        <dbReference type="SAM" id="Phobius"/>
    </source>
</evidence>
<keyword evidence="1" id="KW-0812">Transmembrane</keyword>
<evidence type="ECO:0000313" key="2">
    <source>
        <dbReference type="EMBL" id="MFB9467675.1"/>
    </source>
</evidence>
<dbReference type="RefSeq" id="WP_381350966.1">
    <property type="nucleotide sequence ID" value="NZ_JBHMCY010000128.1"/>
</dbReference>
<name>A0ABV5NBK2_9ACTN</name>
<keyword evidence="1" id="KW-1133">Transmembrane helix</keyword>
<keyword evidence="1" id="KW-0472">Membrane</keyword>
<reference evidence="2 3" key="1">
    <citation type="submission" date="2024-09" db="EMBL/GenBank/DDBJ databases">
        <authorList>
            <person name="Sun Q."/>
            <person name="Mori K."/>
        </authorList>
    </citation>
    <scope>NUCLEOTIDE SEQUENCE [LARGE SCALE GENOMIC DNA]</scope>
    <source>
        <strain evidence="2 3">JCM 6917</strain>
    </source>
</reference>
<feature type="transmembrane region" description="Helical" evidence="1">
    <location>
        <begin position="42"/>
        <end position="61"/>
    </location>
</feature>